<dbReference type="GO" id="GO:0006508">
    <property type="term" value="P:proteolysis"/>
    <property type="evidence" value="ECO:0007669"/>
    <property type="project" value="InterPro"/>
</dbReference>
<accession>A0A8J6XZB7</accession>
<reference evidence="1" key="1">
    <citation type="submission" date="2020-09" db="EMBL/GenBank/DDBJ databases">
        <title>Iningainema tapete sp. nov. (Scytonemataceae, Cyanobacteria) from greenhouses in central Florida (USA) produces two types of nodularin with biosynthetic potential for microcystin-LR and anabaenopeptins.</title>
        <authorList>
            <person name="Berthold D.E."/>
            <person name="Lefler F.W."/>
            <person name="Huang I.-S."/>
            <person name="Abdulla H."/>
            <person name="Zimba P.V."/>
            <person name="Laughinghouse H.D. IV."/>
        </authorList>
    </citation>
    <scope>NUCLEOTIDE SEQUENCE</scope>
    <source>
        <strain evidence="1">BLCCT55</strain>
    </source>
</reference>
<dbReference type="PANTHER" id="PTHR22939:SF129">
    <property type="entry name" value="SERINE PROTEASE HTRA2, MITOCHONDRIAL"/>
    <property type="match status" value="1"/>
</dbReference>
<dbReference type="Proteomes" id="UP000629098">
    <property type="component" value="Unassembled WGS sequence"/>
</dbReference>
<organism evidence="1 2">
    <name type="scientific">Iningainema tapete BLCC-T55</name>
    <dbReference type="NCBI Taxonomy" id="2748662"/>
    <lineage>
        <taxon>Bacteria</taxon>
        <taxon>Bacillati</taxon>
        <taxon>Cyanobacteriota</taxon>
        <taxon>Cyanophyceae</taxon>
        <taxon>Nostocales</taxon>
        <taxon>Scytonemataceae</taxon>
        <taxon>Iningainema tapete</taxon>
    </lineage>
</organism>
<sequence length="132" mass="14169">MKIQADNLPVVSLDNLEQLQPGQWAIAISNPLGLDNTVTTGIVRGTRGSSKDIGGGIDKRVAFIQTDAAINPGNSGVPLLNARGEVNSIQNAVENSQVGASLRVELRRLLPSNSCTVLDSKHKRRQEQEVPY</sequence>
<dbReference type="InterPro" id="IPR009003">
    <property type="entry name" value="Peptidase_S1_PA"/>
</dbReference>
<dbReference type="Pfam" id="PF13365">
    <property type="entry name" value="Trypsin_2"/>
    <property type="match status" value="1"/>
</dbReference>
<proteinExistence type="predicted"/>
<gene>
    <name evidence="1" type="ORF">ICL16_28950</name>
</gene>
<name>A0A8J6XZB7_9CYAN</name>
<comment type="caution">
    <text evidence="1">The sequence shown here is derived from an EMBL/GenBank/DDBJ whole genome shotgun (WGS) entry which is preliminary data.</text>
</comment>
<keyword evidence="2" id="KW-1185">Reference proteome</keyword>
<dbReference type="SUPFAM" id="SSF50494">
    <property type="entry name" value="Trypsin-like serine proteases"/>
    <property type="match status" value="1"/>
</dbReference>
<dbReference type="RefSeq" id="WP_190835037.1">
    <property type="nucleotide sequence ID" value="NZ_CAWPPI010000086.1"/>
</dbReference>
<protein>
    <submittedName>
        <fullName evidence="1">Trypsin-like peptidase domain-containing protein</fullName>
    </submittedName>
</protein>
<dbReference type="EMBL" id="JACXAE010000086">
    <property type="protein sequence ID" value="MBD2775978.1"/>
    <property type="molecule type" value="Genomic_DNA"/>
</dbReference>
<evidence type="ECO:0000313" key="2">
    <source>
        <dbReference type="Proteomes" id="UP000629098"/>
    </source>
</evidence>
<dbReference type="AlphaFoldDB" id="A0A8J6XZB7"/>
<evidence type="ECO:0000313" key="1">
    <source>
        <dbReference type="EMBL" id="MBD2775978.1"/>
    </source>
</evidence>
<dbReference type="PRINTS" id="PR00834">
    <property type="entry name" value="PROTEASES2C"/>
</dbReference>
<dbReference type="InterPro" id="IPR001940">
    <property type="entry name" value="Peptidase_S1C"/>
</dbReference>
<dbReference type="Gene3D" id="2.40.10.120">
    <property type="match status" value="1"/>
</dbReference>
<dbReference type="GO" id="GO:0004252">
    <property type="term" value="F:serine-type endopeptidase activity"/>
    <property type="evidence" value="ECO:0007669"/>
    <property type="project" value="InterPro"/>
</dbReference>
<dbReference type="PANTHER" id="PTHR22939">
    <property type="entry name" value="SERINE PROTEASE FAMILY S1C HTRA-RELATED"/>
    <property type="match status" value="1"/>
</dbReference>